<reference evidence="1 2" key="1">
    <citation type="submission" date="2019-08" db="EMBL/GenBank/DDBJ databases">
        <authorList>
            <person name="Peeters C."/>
        </authorList>
    </citation>
    <scope>NUCLEOTIDE SEQUENCE [LARGE SCALE GENOMIC DNA]</scope>
    <source>
        <strain evidence="1 2">LMG 31114</strain>
    </source>
</reference>
<accession>A0A5E4VPV3</accession>
<dbReference type="Proteomes" id="UP000366945">
    <property type="component" value="Unassembled WGS sequence"/>
</dbReference>
<dbReference type="AlphaFoldDB" id="A0A5E4VPV3"/>
<keyword evidence="2" id="KW-1185">Reference proteome</keyword>
<proteinExistence type="predicted"/>
<gene>
    <name evidence="1" type="ORF">PPN31114_02748</name>
</gene>
<evidence type="ECO:0008006" key="3">
    <source>
        <dbReference type="Google" id="ProtNLM"/>
    </source>
</evidence>
<name>A0A5E4VPV3_9BURK</name>
<dbReference type="RefSeq" id="WP_150679997.1">
    <property type="nucleotide sequence ID" value="NZ_CABPSK010000002.1"/>
</dbReference>
<dbReference type="EMBL" id="CABPSK010000002">
    <property type="protein sequence ID" value="VVE13035.1"/>
    <property type="molecule type" value="Genomic_DNA"/>
</dbReference>
<organism evidence="1 2">
    <name type="scientific">Pandoraea pneumonica</name>
    <dbReference type="NCBI Taxonomy" id="2508299"/>
    <lineage>
        <taxon>Bacteria</taxon>
        <taxon>Pseudomonadati</taxon>
        <taxon>Pseudomonadota</taxon>
        <taxon>Betaproteobacteria</taxon>
        <taxon>Burkholderiales</taxon>
        <taxon>Burkholderiaceae</taxon>
        <taxon>Pandoraea</taxon>
    </lineage>
</organism>
<sequence>MADHDKLHPLRPFLKNWVWEHGRIGTRYLDCADGEVKFDEGKKSHFAAEDYLYVPLDKNAVDDASVHGPAIQEAGLARFLKAAQLGKPEEAGSAAEVQRAVADCLALGLFSAYQKPAREAVARYSEEAMFDDEIRAAVVADIRRLYLGMSEQLALYDFTVLYGLPTALLIGDAPFIDWRVCTSPGLPFVSLPLGPHCLLVGAASGRKSKTAPVVWKAAAAMGPLKDHNRHIVEQASLWLVATTDDALVAVQSRFAKAEDAKS</sequence>
<protein>
    <recommendedName>
        <fullName evidence="3">DUF4238 domain-containing protein</fullName>
    </recommendedName>
</protein>
<evidence type="ECO:0000313" key="1">
    <source>
        <dbReference type="EMBL" id="VVE13035.1"/>
    </source>
</evidence>
<evidence type="ECO:0000313" key="2">
    <source>
        <dbReference type="Proteomes" id="UP000366945"/>
    </source>
</evidence>
<dbReference type="GeneID" id="300404772"/>
<dbReference type="OrthoDB" id="8939453at2"/>